<dbReference type="OrthoDB" id="623300at2"/>
<dbReference type="EMBL" id="FNAD01000011">
    <property type="protein sequence ID" value="SDE04851.1"/>
    <property type="molecule type" value="Genomic_DNA"/>
</dbReference>
<sequence>MGGFPGGTAVSLISVYDWPTADGQMGGTPHLHTASTEGYVVTAGTGAVETLSSGGYQRSDLERGTVLWFTPGTVHRLINISGDLQLVVVMQNAGIPEAGDAVFTFPEAVLDDPEAYAAAATAPAAPDLTETERGEAARARRDLSIEGYLALRERVESQGASAMKPLWDKAGHIVAERTEAWRRLWADGPKAQADATGAHLDALAKADAAHLCDAHVSNAGDAQFKWGMCGRLETWDLRP</sequence>
<dbReference type="InterPro" id="IPR013096">
    <property type="entry name" value="Cupin_2"/>
</dbReference>
<dbReference type="InterPro" id="IPR011051">
    <property type="entry name" value="RmlC_Cupin_sf"/>
</dbReference>
<evidence type="ECO:0000313" key="3">
    <source>
        <dbReference type="Proteomes" id="UP000198949"/>
    </source>
</evidence>
<dbReference type="STRING" id="58114.SAMN05216270_111146"/>
<dbReference type="Gene3D" id="2.60.120.10">
    <property type="entry name" value="Jelly Rolls"/>
    <property type="match status" value="1"/>
</dbReference>
<dbReference type="Proteomes" id="UP000198949">
    <property type="component" value="Unassembled WGS sequence"/>
</dbReference>
<gene>
    <name evidence="2" type="ORF">SAMN05216270_111146</name>
</gene>
<dbReference type="RefSeq" id="WP_091038366.1">
    <property type="nucleotide sequence ID" value="NZ_FNAD01000011.1"/>
</dbReference>
<accession>A0A1G6ZQQ2</accession>
<dbReference type="AlphaFoldDB" id="A0A1G6ZQQ2"/>
<reference evidence="3" key="1">
    <citation type="submission" date="2016-10" db="EMBL/GenBank/DDBJ databases">
        <authorList>
            <person name="Varghese N."/>
            <person name="Submissions S."/>
        </authorList>
    </citation>
    <scope>NUCLEOTIDE SEQUENCE [LARGE SCALE GENOMIC DNA]</scope>
    <source>
        <strain evidence="3">CGMCC 4.3516</strain>
    </source>
</reference>
<name>A0A1G6ZQQ2_9ACTN</name>
<dbReference type="SUPFAM" id="SSF51182">
    <property type="entry name" value="RmlC-like cupins"/>
    <property type="match status" value="1"/>
</dbReference>
<dbReference type="Pfam" id="PF07883">
    <property type="entry name" value="Cupin_2"/>
    <property type="match status" value="1"/>
</dbReference>
<dbReference type="InterPro" id="IPR014710">
    <property type="entry name" value="RmlC-like_jellyroll"/>
</dbReference>
<protein>
    <submittedName>
        <fullName evidence="2">Cupin domain-containing protein</fullName>
    </submittedName>
</protein>
<keyword evidence="3" id="KW-1185">Reference proteome</keyword>
<evidence type="ECO:0000313" key="2">
    <source>
        <dbReference type="EMBL" id="SDE04851.1"/>
    </source>
</evidence>
<feature type="domain" description="Cupin type-2" evidence="1">
    <location>
        <begin position="23"/>
        <end position="89"/>
    </location>
</feature>
<proteinExistence type="predicted"/>
<evidence type="ECO:0000259" key="1">
    <source>
        <dbReference type="Pfam" id="PF07883"/>
    </source>
</evidence>
<organism evidence="2 3">
    <name type="scientific">Glycomyces harbinensis</name>
    <dbReference type="NCBI Taxonomy" id="58114"/>
    <lineage>
        <taxon>Bacteria</taxon>
        <taxon>Bacillati</taxon>
        <taxon>Actinomycetota</taxon>
        <taxon>Actinomycetes</taxon>
        <taxon>Glycomycetales</taxon>
        <taxon>Glycomycetaceae</taxon>
        <taxon>Glycomyces</taxon>
    </lineage>
</organism>